<evidence type="ECO:0000256" key="3">
    <source>
        <dbReference type="ARBA" id="ARBA00023163"/>
    </source>
</evidence>
<organism evidence="6 7">
    <name type="scientific">Pusillimonas noertemannii</name>
    <dbReference type="NCBI Taxonomy" id="305977"/>
    <lineage>
        <taxon>Bacteria</taxon>
        <taxon>Pseudomonadati</taxon>
        <taxon>Pseudomonadota</taxon>
        <taxon>Betaproteobacteria</taxon>
        <taxon>Burkholderiales</taxon>
        <taxon>Alcaligenaceae</taxon>
        <taxon>Pusillimonas</taxon>
    </lineage>
</organism>
<dbReference type="PANTHER" id="PTHR44688:SF16">
    <property type="entry name" value="DNA-BINDING TRANSCRIPTIONAL ACTIVATOR DEVR_DOSR"/>
    <property type="match status" value="1"/>
</dbReference>
<dbReference type="InterPro" id="IPR036388">
    <property type="entry name" value="WH-like_DNA-bd_sf"/>
</dbReference>
<dbReference type="PANTHER" id="PTHR44688">
    <property type="entry name" value="DNA-BINDING TRANSCRIPTIONAL ACTIVATOR DEVR_DOSR"/>
    <property type="match status" value="1"/>
</dbReference>
<dbReference type="EMBL" id="QEKO01000001">
    <property type="protein sequence ID" value="PVY68100.1"/>
    <property type="molecule type" value="Genomic_DNA"/>
</dbReference>
<evidence type="ECO:0000313" key="6">
    <source>
        <dbReference type="EMBL" id="PVY68100.1"/>
    </source>
</evidence>
<dbReference type="PROSITE" id="PS50043">
    <property type="entry name" value="HTH_LUXR_2"/>
    <property type="match status" value="1"/>
</dbReference>
<dbReference type="Gene3D" id="1.10.10.10">
    <property type="entry name" value="Winged helix-like DNA-binding domain superfamily/Winged helix DNA-binding domain"/>
    <property type="match status" value="1"/>
</dbReference>
<dbReference type="RefSeq" id="WP_083851319.1">
    <property type="nucleotide sequence ID" value="NZ_JACCEX010000001.1"/>
</dbReference>
<feature type="domain" description="HTH luxR-type" evidence="5">
    <location>
        <begin position="1"/>
        <end position="62"/>
    </location>
</feature>
<dbReference type="InterPro" id="IPR000792">
    <property type="entry name" value="Tscrpt_reg_LuxR_C"/>
</dbReference>
<reference evidence="6 7" key="1">
    <citation type="submission" date="2018-04" db="EMBL/GenBank/DDBJ databases">
        <title>Genomic Encyclopedia of Type Strains, Phase IV (KMG-IV): sequencing the most valuable type-strain genomes for metagenomic binning, comparative biology and taxonomic classification.</title>
        <authorList>
            <person name="Goeker M."/>
        </authorList>
    </citation>
    <scope>NUCLEOTIDE SEQUENCE [LARGE SCALE GENOMIC DNA]</scope>
    <source>
        <strain evidence="6 7">DSM 10065</strain>
    </source>
</reference>
<feature type="region of interest" description="Disordered" evidence="4">
    <location>
        <begin position="64"/>
        <end position="93"/>
    </location>
</feature>
<dbReference type="SMART" id="SM00421">
    <property type="entry name" value="HTH_LUXR"/>
    <property type="match status" value="1"/>
</dbReference>
<keyword evidence="3" id="KW-0804">Transcription</keyword>
<evidence type="ECO:0000313" key="7">
    <source>
        <dbReference type="Proteomes" id="UP000246145"/>
    </source>
</evidence>
<evidence type="ECO:0000259" key="5">
    <source>
        <dbReference type="PROSITE" id="PS50043"/>
    </source>
</evidence>
<evidence type="ECO:0000256" key="1">
    <source>
        <dbReference type="ARBA" id="ARBA00023015"/>
    </source>
</evidence>
<sequence length="93" mass="10584">MKPLTARELECLHWAAMGKTSWEIGMILGVTERTVNFHIRNASDKFQVRGRQAAITMAYRTGLLPARPSLTAPSRPTQETRRRPPQESRRQAP</sequence>
<feature type="compositionally biased region" description="Basic and acidic residues" evidence="4">
    <location>
        <begin position="78"/>
        <end position="93"/>
    </location>
</feature>
<dbReference type="SUPFAM" id="SSF46894">
    <property type="entry name" value="C-terminal effector domain of the bipartite response regulators"/>
    <property type="match status" value="1"/>
</dbReference>
<dbReference type="PROSITE" id="PS00622">
    <property type="entry name" value="HTH_LUXR_1"/>
    <property type="match status" value="1"/>
</dbReference>
<dbReference type="PRINTS" id="PR00038">
    <property type="entry name" value="HTHLUXR"/>
</dbReference>
<gene>
    <name evidence="6" type="ORF">C7440_0489</name>
</gene>
<evidence type="ECO:0000256" key="4">
    <source>
        <dbReference type="SAM" id="MobiDB-lite"/>
    </source>
</evidence>
<proteinExistence type="predicted"/>
<protein>
    <submittedName>
        <fullName evidence="6">DNA-binding CsgD family transcriptional regulator</fullName>
    </submittedName>
</protein>
<dbReference type="GO" id="GO:0006355">
    <property type="term" value="P:regulation of DNA-templated transcription"/>
    <property type="evidence" value="ECO:0007669"/>
    <property type="project" value="InterPro"/>
</dbReference>
<dbReference type="CDD" id="cd06170">
    <property type="entry name" value="LuxR_C_like"/>
    <property type="match status" value="1"/>
</dbReference>
<dbReference type="Proteomes" id="UP000246145">
    <property type="component" value="Unassembled WGS sequence"/>
</dbReference>
<evidence type="ECO:0000256" key="2">
    <source>
        <dbReference type="ARBA" id="ARBA00023125"/>
    </source>
</evidence>
<name>A0A2U1CQC5_9BURK</name>
<keyword evidence="1" id="KW-0805">Transcription regulation</keyword>
<comment type="caution">
    <text evidence="6">The sequence shown here is derived from an EMBL/GenBank/DDBJ whole genome shotgun (WGS) entry which is preliminary data.</text>
</comment>
<accession>A0A2U1CQC5</accession>
<dbReference type="AlphaFoldDB" id="A0A2U1CQC5"/>
<dbReference type="OrthoDB" id="9774661at2"/>
<keyword evidence="2 6" id="KW-0238">DNA-binding</keyword>
<dbReference type="InterPro" id="IPR016032">
    <property type="entry name" value="Sig_transdc_resp-reg_C-effctor"/>
</dbReference>
<dbReference type="GO" id="GO:0003677">
    <property type="term" value="F:DNA binding"/>
    <property type="evidence" value="ECO:0007669"/>
    <property type="project" value="UniProtKB-KW"/>
</dbReference>
<keyword evidence="7" id="KW-1185">Reference proteome</keyword>
<dbReference type="STRING" id="1231391.GCA_000308195_02660"/>
<dbReference type="Pfam" id="PF00196">
    <property type="entry name" value="GerE"/>
    <property type="match status" value="1"/>
</dbReference>